<sequence>MKYKKSFQSEKFDQSAISMRKSSMNINKFSGNNKQSSQNLFISSLKNISIGIAFACLNSSNSCSMSEYLMTFGAVYVFSLLFGRKLFFYSIGYITGMHFNIKGGFPAGVLMALGYQEKQNNLNSCNDKACNMNDRFSKNYTVKLFNSISHATNLFNKVKRFSDLIYISLAILIVSSYFPLSYFDIISIKKLEILFDLAVFAITFISLKLIMSSSYNEKFKKTQEN</sequence>
<dbReference type="KEGG" id="cip:FZC35_01440"/>
<gene>
    <name evidence="2" type="ORF">FZC35_01440</name>
</gene>
<dbReference type="RefSeq" id="WP_148980882.1">
    <property type="nucleotide sequence ID" value="NZ_CP043315.1"/>
</dbReference>
<organism evidence="2 3">
    <name type="scientific">Candidatus Cytomitobacter indipagum</name>
    <dbReference type="NCBI Taxonomy" id="2601575"/>
    <lineage>
        <taxon>Bacteria</taxon>
        <taxon>Pseudomonadati</taxon>
        <taxon>Pseudomonadota</taxon>
        <taxon>Alphaproteobacteria</taxon>
        <taxon>Holosporales</taxon>
        <taxon>Holosporaceae</taxon>
        <taxon>Candidatus Cytomitobacter</taxon>
    </lineage>
</organism>
<keyword evidence="1" id="KW-0812">Transmembrane</keyword>
<accession>A0A5C0UDC5</accession>
<feature type="transmembrane region" description="Helical" evidence="1">
    <location>
        <begin position="164"/>
        <end position="181"/>
    </location>
</feature>
<dbReference type="EMBL" id="CP043315">
    <property type="protein sequence ID" value="QEK38035.1"/>
    <property type="molecule type" value="Genomic_DNA"/>
</dbReference>
<evidence type="ECO:0000313" key="3">
    <source>
        <dbReference type="Proteomes" id="UP000325155"/>
    </source>
</evidence>
<evidence type="ECO:0000313" key="2">
    <source>
        <dbReference type="EMBL" id="QEK38035.1"/>
    </source>
</evidence>
<keyword evidence="3" id="KW-1185">Reference proteome</keyword>
<evidence type="ECO:0000256" key="1">
    <source>
        <dbReference type="SAM" id="Phobius"/>
    </source>
</evidence>
<feature type="transmembrane region" description="Helical" evidence="1">
    <location>
        <begin position="193"/>
        <end position="211"/>
    </location>
</feature>
<keyword evidence="1" id="KW-0472">Membrane</keyword>
<reference evidence="2 3" key="1">
    <citation type="submission" date="2019-08" db="EMBL/GenBank/DDBJ databases">
        <title>Highly reduced genomes of protist endosymbionts show evolutionary convergence.</title>
        <authorList>
            <person name="George E."/>
            <person name="Husnik F."/>
            <person name="Tashyreva D."/>
            <person name="Prokopchuk G."/>
            <person name="Horak A."/>
            <person name="Kwong W.K."/>
            <person name="Lukes J."/>
            <person name="Keeling P.J."/>
        </authorList>
    </citation>
    <scope>NUCLEOTIDE SEQUENCE [LARGE SCALE GENOMIC DNA]</scope>
    <source>
        <strain evidence="2">1605</strain>
    </source>
</reference>
<keyword evidence="1" id="KW-1133">Transmembrane helix</keyword>
<feature type="transmembrane region" description="Helical" evidence="1">
    <location>
        <begin position="68"/>
        <end position="87"/>
    </location>
</feature>
<dbReference type="AlphaFoldDB" id="A0A5C0UDC5"/>
<dbReference type="Proteomes" id="UP000325155">
    <property type="component" value="Chromosome"/>
</dbReference>
<protein>
    <submittedName>
        <fullName evidence="2">Uncharacterized protein</fullName>
    </submittedName>
</protein>
<name>A0A5C0UDC5_9PROT</name>
<proteinExistence type="predicted"/>